<organism evidence="2 3">
    <name type="scientific">Symbiodinium natans</name>
    <dbReference type="NCBI Taxonomy" id="878477"/>
    <lineage>
        <taxon>Eukaryota</taxon>
        <taxon>Sar</taxon>
        <taxon>Alveolata</taxon>
        <taxon>Dinophyceae</taxon>
        <taxon>Suessiales</taxon>
        <taxon>Symbiodiniaceae</taxon>
        <taxon>Symbiodinium</taxon>
    </lineage>
</organism>
<keyword evidence="3" id="KW-1185">Reference proteome</keyword>
<evidence type="ECO:0000313" key="3">
    <source>
        <dbReference type="Proteomes" id="UP000604046"/>
    </source>
</evidence>
<dbReference type="OrthoDB" id="3257061at2759"/>
<evidence type="ECO:0000313" key="2">
    <source>
        <dbReference type="EMBL" id="CAE7579475.1"/>
    </source>
</evidence>
<dbReference type="Pfam" id="PF20209">
    <property type="entry name" value="DUF6570"/>
    <property type="match status" value="1"/>
</dbReference>
<evidence type="ECO:0000259" key="1">
    <source>
        <dbReference type="Pfam" id="PF20209"/>
    </source>
</evidence>
<sequence length="544" mass="61320">MEMQKVFPIARSDFQVMEQQCQGREHADIVGVVTQLDLPPTSKPKANLWLKDLSGKEMLVNVWGRRHVDLLTNVQPGQVIQLDNCGLIKREDSSLEGTAEHFLDNDKHGFSALHVDPPGLRADKLRELGTDQGDRISKPWCPFLTGGGRLTSLVLSHEKVEVAMRSIWLVNVLGDPVYTPCRHCQTKIDDVSGKWYCCRLCDFNCQNLTDLKEHIVSSHCVRSLDVERAFVEYRKKILAMVPEMSRQRTIAANFDEQLRCPPGMHAGRAEGGCVVCARRFWVNELYPMVLFQPPDADMSSIEVPSGAETVLPSQQARLCRVLGIDRYAERWPQIPLSELQASAVQHPYMEGQYLLLHRRRMPASPSDPCTVCRECRSSLKCSVLMLPRHALANDLWIGRSLPELSNLSPGTKRLLPLVRVCMQVTVLQPLSLPRDERQKGYIGNTIFLPQAGPGAIQATLPPKDQDMAENILFVLVGQKKQELRSSNVLQAPRDEYVAAVEKLRTTSPYYRSVTLPAEGGKVGDDCRVYYAKSKKYSLEWLRKP</sequence>
<dbReference type="CDD" id="cd03524">
    <property type="entry name" value="RPA2_OBF_family"/>
    <property type="match status" value="1"/>
</dbReference>
<dbReference type="EMBL" id="CAJNDS010002738">
    <property type="protein sequence ID" value="CAE7579475.1"/>
    <property type="molecule type" value="Genomic_DNA"/>
</dbReference>
<dbReference type="InterPro" id="IPR046700">
    <property type="entry name" value="DUF6570"/>
</dbReference>
<gene>
    <name evidence="2" type="primary">tkt</name>
    <name evidence="2" type="ORF">SNAT2548_LOCUS33063</name>
</gene>
<name>A0A812UU31_9DINO</name>
<comment type="caution">
    <text evidence="2">The sequence shown here is derived from an EMBL/GenBank/DDBJ whole genome shotgun (WGS) entry which is preliminary data.</text>
</comment>
<proteinExistence type="predicted"/>
<reference evidence="2" key="1">
    <citation type="submission" date="2021-02" db="EMBL/GenBank/DDBJ databases">
        <authorList>
            <person name="Dougan E. K."/>
            <person name="Rhodes N."/>
            <person name="Thang M."/>
            <person name="Chan C."/>
        </authorList>
    </citation>
    <scope>NUCLEOTIDE SEQUENCE</scope>
</reference>
<protein>
    <submittedName>
        <fullName evidence="2">Tkt protein</fullName>
    </submittedName>
</protein>
<dbReference type="AlphaFoldDB" id="A0A812UU31"/>
<dbReference type="Proteomes" id="UP000604046">
    <property type="component" value="Unassembled WGS sequence"/>
</dbReference>
<feature type="domain" description="DUF6570" evidence="1">
    <location>
        <begin position="386"/>
        <end position="516"/>
    </location>
</feature>
<accession>A0A812UU31</accession>